<evidence type="ECO:0000313" key="2">
    <source>
        <dbReference type="Proteomes" id="UP000031843"/>
    </source>
</evidence>
<accession>A0A0C4YIY0</accession>
<dbReference type="AlphaFoldDB" id="A0A0C4YIY0"/>
<dbReference type="KEGG" id="cbw:RR42_s1000"/>
<protein>
    <submittedName>
        <fullName evidence="1">INTEGRAL MEMBRANE PROTEIN (Rhomboid family)</fullName>
    </submittedName>
</protein>
<organism evidence="1 2">
    <name type="scientific">Cupriavidus basilensis</name>
    <dbReference type="NCBI Taxonomy" id="68895"/>
    <lineage>
        <taxon>Bacteria</taxon>
        <taxon>Pseudomonadati</taxon>
        <taxon>Pseudomonadota</taxon>
        <taxon>Betaproteobacteria</taxon>
        <taxon>Burkholderiales</taxon>
        <taxon>Burkholderiaceae</taxon>
        <taxon>Cupriavidus</taxon>
    </lineage>
</organism>
<keyword evidence="2" id="KW-1185">Reference proteome</keyword>
<dbReference type="Proteomes" id="UP000031843">
    <property type="component" value="Chromosome secondary"/>
</dbReference>
<sequence length="46" mass="4931">MVAHSGGPPLAMYLLPLGLGKEVYAGTTSMFFTVGTRPRRCPGCCW</sequence>
<dbReference type="EMBL" id="CP010537">
    <property type="protein sequence ID" value="AJG22590.1"/>
    <property type="molecule type" value="Genomic_DNA"/>
</dbReference>
<gene>
    <name evidence="1" type="ORF">RR42_s1000</name>
</gene>
<evidence type="ECO:0000313" key="1">
    <source>
        <dbReference type="EMBL" id="AJG22590.1"/>
    </source>
</evidence>
<proteinExistence type="predicted"/>
<name>A0A0C4YIY0_9BURK</name>
<reference evidence="1 2" key="1">
    <citation type="journal article" date="2015" name="Genome Announc.">
        <title>Complete Genome Sequence of Cupriavidus basilensis 4G11, Isolated from the Oak Ridge Field Research Center Site.</title>
        <authorList>
            <person name="Ray J."/>
            <person name="Waters R.J."/>
            <person name="Skerker J.M."/>
            <person name="Kuehl J.V."/>
            <person name="Price M.N."/>
            <person name="Huang J."/>
            <person name="Chakraborty R."/>
            <person name="Arkin A.P."/>
            <person name="Deutschbauer A."/>
        </authorList>
    </citation>
    <scope>NUCLEOTIDE SEQUENCE [LARGE SCALE GENOMIC DNA]</scope>
    <source>
        <strain evidence="1">4G11</strain>
    </source>
</reference>